<sequence>MDMGVTPDRIFIFNKAFSLKRVPVRRWADVLHSIEHTAGGRDSDGILFTPERSQPSSVTMPKWGFVTIAIISLELLP</sequence>
<reference evidence="1 2" key="1">
    <citation type="submission" date="2018-06" db="EMBL/GenBank/DDBJ databases">
        <title>Comparative genomics of Bradyrhizobium nodulating Arachidis hypogaea.</title>
        <authorList>
            <person name="Li Y."/>
        </authorList>
    </citation>
    <scope>NUCLEOTIDE SEQUENCE [LARGE SCALE GENOMIC DNA]</scope>
    <source>
        <strain evidence="1 2">CCBAU 051107</strain>
    </source>
</reference>
<dbReference type="KEGG" id="barh:WN72_04900"/>
<dbReference type="EMBL" id="CP030050">
    <property type="protein sequence ID" value="QOZ65843.1"/>
    <property type="molecule type" value="Genomic_DNA"/>
</dbReference>
<protein>
    <submittedName>
        <fullName evidence="1">Uncharacterized protein</fullName>
    </submittedName>
</protein>
<dbReference type="AlphaFoldDB" id="A0AAE7TEM1"/>
<name>A0AAE7TEM1_9BRAD</name>
<proteinExistence type="predicted"/>
<evidence type="ECO:0000313" key="1">
    <source>
        <dbReference type="EMBL" id="QOZ65843.1"/>
    </source>
</evidence>
<evidence type="ECO:0000313" key="2">
    <source>
        <dbReference type="Proteomes" id="UP000594015"/>
    </source>
</evidence>
<dbReference type="Proteomes" id="UP000594015">
    <property type="component" value="Chromosome"/>
</dbReference>
<organism evidence="1 2">
    <name type="scientific">Bradyrhizobium arachidis</name>
    <dbReference type="NCBI Taxonomy" id="858423"/>
    <lineage>
        <taxon>Bacteria</taxon>
        <taxon>Pseudomonadati</taxon>
        <taxon>Pseudomonadota</taxon>
        <taxon>Alphaproteobacteria</taxon>
        <taxon>Hyphomicrobiales</taxon>
        <taxon>Nitrobacteraceae</taxon>
        <taxon>Bradyrhizobium</taxon>
    </lineage>
</organism>
<accession>A0AAE7TEM1</accession>
<gene>
    <name evidence="1" type="ORF">WN72_04900</name>
</gene>